<dbReference type="PANTHER" id="PTHR47326">
    <property type="entry name" value="TRANSPOSABLE ELEMENT TC3 TRANSPOSASE-LIKE PROTEIN"/>
    <property type="match status" value="1"/>
</dbReference>
<gene>
    <name evidence="1" type="ORF">QE152_g14026</name>
</gene>
<protein>
    <submittedName>
        <fullName evidence="1">Uncharacterized protein</fullName>
    </submittedName>
</protein>
<evidence type="ECO:0000313" key="1">
    <source>
        <dbReference type="EMBL" id="KAK9731015.1"/>
    </source>
</evidence>
<dbReference type="AlphaFoldDB" id="A0AAW1LBC5"/>
<dbReference type="EMBL" id="JASPKY010000139">
    <property type="protein sequence ID" value="KAK9731015.1"/>
    <property type="molecule type" value="Genomic_DNA"/>
</dbReference>
<reference evidence="1 2" key="1">
    <citation type="journal article" date="2024" name="BMC Genomics">
        <title>De novo assembly and annotation of Popillia japonica's genome with initial clues to its potential as an invasive pest.</title>
        <authorList>
            <person name="Cucini C."/>
            <person name="Boschi S."/>
            <person name="Funari R."/>
            <person name="Cardaioli E."/>
            <person name="Iannotti N."/>
            <person name="Marturano G."/>
            <person name="Paoli F."/>
            <person name="Bruttini M."/>
            <person name="Carapelli A."/>
            <person name="Frati F."/>
            <person name="Nardi F."/>
        </authorList>
    </citation>
    <scope>NUCLEOTIDE SEQUENCE [LARGE SCALE GENOMIC DNA]</scope>
    <source>
        <strain evidence="1">DMR45628</strain>
    </source>
</reference>
<name>A0AAW1LBC5_POPJA</name>
<evidence type="ECO:0000313" key="2">
    <source>
        <dbReference type="Proteomes" id="UP001458880"/>
    </source>
</evidence>
<dbReference type="Proteomes" id="UP001458880">
    <property type="component" value="Unassembled WGS sequence"/>
</dbReference>
<keyword evidence="2" id="KW-1185">Reference proteome</keyword>
<accession>A0AAW1LBC5</accession>
<sequence>MDFPEVFEQKINIQGRIINSPRKSTTRLELESGISRKSVVRILHLDLGMKPYHIQMIQALSDADKIGRVRAAEVISEISNIDPNIVFFMSDEAIFHISYNVDIHNCSIWNIENPHQLREHTRSSPKVNGVAYRSLECLVHIF</sequence>
<comment type="caution">
    <text evidence="1">The sequence shown here is derived from an EMBL/GenBank/DDBJ whole genome shotgun (WGS) entry which is preliminary data.</text>
</comment>
<dbReference type="PANTHER" id="PTHR47326:SF1">
    <property type="entry name" value="HTH PSQ-TYPE DOMAIN-CONTAINING PROTEIN"/>
    <property type="match status" value="1"/>
</dbReference>
<proteinExistence type="predicted"/>
<organism evidence="1 2">
    <name type="scientific">Popillia japonica</name>
    <name type="common">Japanese beetle</name>
    <dbReference type="NCBI Taxonomy" id="7064"/>
    <lineage>
        <taxon>Eukaryota</taxon>
        <taxon>Metazoa</taxon>
        <taxon>Ecdysozoa</taxon>
        <taxon>Arthropoda</taxon>
        <taxon>Hexapoda</taxon>
        <taxon>Insecta</taxon>
        <taxon>Pterygota</taxon>
        <taxon>Neoptera</taxon>
        <taxon>Endopterygota</taxon>
        <taxon>Coleoptera</taxon>
        <taxon>Polyphaga</taxon>
        <taxon>Scarabaeiformia</taxon>
        <taxon>Scarabaeidae</taxon>
        <taxon>Rutelinae</taxon>
        <taxon>Popillia</taxon>
    </lineage>
</organism>